<organism evidence="2 3">
    <name type="scientific">Sorangium cellulosum (strain So ce56)</name>
    <name type="common">Polyangium cellulosum (strain So ce56)</name>
    <dbReference type="NCBI Taxonomy" id="448385"/>
    <lineage>
        <taxon>Bacteria</taxon>
        <taxon>Pseudomonadati</taxon>
        <taxon>Myxococcota</taxon>
        <taxon>Polyangia</taxon>
        <taxon>Polyangiales</taxon>
        <taxon>Polyangiaceae</taxon>
        <taxon>Sorangium</taxon>
    </lineage>
</organism>
<feature type="region of interest" description="Disordered" evidence="1">
    <location>
        <begin position="43"/>
        <end position="64"/>
    </location>
</feature>
<dbReference type="AlphaFoldDB" id="A9FY17"/>
<reference evidence="2 3" key="1">
    <citation type="journal article" date="2007" name="Nat. Biotechnol.">
        <title>Complete genome sequence of the myxobacterium Sorangium cellulosum.</title>
        <authorList>
            <person name="Schneiker S."/>
            <person name="Perlova O."/>
            <person name="Kaiser O."/>
            <person name="Gerth K."/>
            <person name="Alici A."/>
            <person name="Altmeyer M.O."/>
            <person name="Bartels D."/>
            <person name="Bekel T."/>
            <person name="Beyer S."/>
            <person name="Bode E."/>
            <person name="Bode H.B."/>
            <person name="Bolten C.J."/>
            <person name="Choudhuri J.V."/>
            <person name="Doss S."/>
            <person name="Elnakady Y.A."/>
            <person name="Frank B."/>
            <person name="Gaigalat L."/>
            <person name="Goesmann A."/>
            <person name="Groeger C."/>
            <person name="Gross F."/>
            <person name="Jelsbak L."/>
            <person name="Jelsbak L."/>
            <person name="Kalinowski J."/>
            <person name="Kegler C."/>
            <person name="Knauber T."/>
            <person name="Konietzny S."/>
            <person name="Kopp M."/>
            <person name="Krause L."/>
            <person name="Krug D."/>
            <person name="Linke B."/>
            <person name="Mahmud T."/>
            <person name="Martinez-Arias R."/>
            <person name="McHardy A.C."/>
            <person name="Merai M."/>
            <person name="Meyer F."/>
            <person name="Mormann S."/>
            <person name="Munoz-Dorado J."/>
            <person name="Perez J."/>
            <person name="Pradella S."/>
            <person name="Rachid S."/>
            <person name="Raddatz G."/>
            <person name="Rosenau F."/>
            <person name="Rueckert C."/>
            <person name="Sasse F."/>
            <person name="Scharfe M."/>
            <person name="Schuster S.C."/>
            <person name="Suen G."/>
            <person name="Treuner-Lange A."/>
            <person name="Velicer G.J."/>
            <person name="Vorholter F.-J."/>
            <person name="Weissman K.J."/>
            <person name="Welch R.D."/>
            <person name="Wenzel S.C."/>
            <person name="Whitworth D.E."/>
            <person name="Wilhelm S."/>
            <person name="Wittmann C."/>
            <person name="Bloecker H."/>
            <person name="Puehler A."/>
            <person name="Mueller R."/>
        </authorList>
    </citation>
    <scope>NUCLEOTIDE SEQUENCE [LARGE SCALE GENOMIC DNA]</scope>
    <source>
        <strain evidence="3">So ce56</strain>
    </source>
</reference>
<accession>A9FY17</accession>
<sequence length="228" mass="24511">MKSALERRRRFLLMLFAALYGCQRAPSQSNEISAASAAAPESGTIAPAQSHAPPVAGQAAPSKNEVADRLAGIGPGEEREIGAGVFMVMHRVQATEPLGDGWHLARSTEGAFSVELPLPFNDFRTRAGATDDVELRTHTVGGKTPGRLAFSASCMARRDGKLGPEGRAPGRDRLEVKGTPPAAHQRTVDFEDMTCFLIVEAQGSDPLPPEADRLRFLRSLERTGKPVW</sequence>
<proteinExistence type="predicted"/>
<evidence type="ECO:0000313" key="3">
    <source>
        <dbReference type="Proteomes" id="UP000002139"/>
    </source>
</evidence>
<dbReference type="STRING" id="448385.sce5409"/>
<evidence type="ECO:0000313" key="2">
    <source>
        <dbReference type="EMBL" id="CAN95572.1"/>
    </source>
</evidence>
<dbReference type="HOGENOM" id="CLU_1214170_0_0_7"/>
<dbReference type="KEGG" id="scl:sce5409"/>
<gene>
    <name evidence="2" type="ordered locus">sce5409</name>
</gene>
<dbReference type="EMBL" id="AM746676">
    <property type="protein sequence ID" value="CAN95572.1"/>
    <property type="molecule type" value="Genomic_DNA"/>
</dbReference>
<evidence type="ECO:0000256" key="1">
    <source>
        <dbReference type="SAM" id="MobiDB-lite"/>
    </source>
</evidence>
<dbReference type="Proteomes" id="UP000002139">
    <property type="component" value="Chromosome"/>
</dbReference>
<protein>
    <submittedName>
        <fullName evidence="2">Uncharacterized protein</fullName>
    </submittedName>
</protein>
<name>A9FY17_SORC5</name>
<dbReference type="PROSITE" id="PS51257">
    <property type="entry name" value="PROKAR_LIPOPROTEIN"/>
    <property type="match status" value="1"/>
</dbReference>
<dbReference type="eggNOG" id="ENOG5031XFI">
    <property type="taxonomic scope" value="Bacteria"/>
</dbReference>
<keyword evidence="3" id="KW-1185">Reference proteome</keyword>